<dbReference type="EMBL" id="JAFLHG010000006">
    <property type="protein sequence ID" value="MBT8797945.1"/>
    <property type="molecule type" value="Genomic_DNA"/>
</dbReference>
<evidence type="ECO:0000313" key="2">
    <source>
        <dbReference type="EMBL" id="MBT8797945.1"/>
    </source>
</evidence>
<sequence length="107" mass="12122">MELLDSDVRREPDRVRELLHPDFVEIGRSGRRWTMSATIAALEAETSRIQPETDEWLFNEVSPSLILVTYRITGDAGSSRHASLWDLSGAIPVVRYHQGTTVRANDE</sequence>
<accession>A0ABS5XTU0</accession>
<keyword evidence="3" id="KW-1185">Reference proteome</keyword>
<dbReference type="Pfam" id="PF14534">
    <property type="entry name" value="DUF4440"/>
    <property type="match status" value="1"/>
</dbReference>
<protein>
    <submittedName>
        <fullName evidence="2">Nuclear transport factor 2 family protein</fullName>
    </submittedName>
</protein>
<dbReference type="InterPro" id="IPR027843">
    <property type="entry name" value="DUF4440"/>
</dbReference>
<proteinExistence type="predicted"/>
<dbReference type="SUPFAM" id="SSF54427">
    <property type="entry name" value="NTF2-like"/>
    <property type="match status" value="1"/>
</dbReference>
<reference evidence="2 3" key="1">
    <citation type="submission" date="2021-03" db="EMBL/GenBank/DDBJ databases">
        <title>Microbacterium pauli sp. nov., isolated from microfiltered milk.</title>
        <authorList>
            <person name="Bellassi P."/>
            <person name="Fontana A."/>
            <person name="Callegari M.L."/>
            <person name="Lorenzo M."/>
            <person name="Cappa F."/>
        </authorList>
    </citation>
    <scope>NUCLEOTIDE SEQUENCE [LARGE SCALE GENOMIC DNA]</scope>
    <source>
        <strain evidence="2 3">DSM 18909</strain>
    </source>
</reference>
<feature type="domain" description="DUF4440" evidence="1">
    <location>
        <begin position="3"/>
        <end position="84"/>
    </location>
</feature>
<name>A0ABS5XTU0_9MICO</name>
<evidence type="ECO:0000259" key="1">
    <source>
        <dbReference type="Pfam" id="PF14534"/>
    </source>
</evidence>
<dbReference type="Proteomes" id="UP000740605">
    <property type="component" value="Unassembled WGS sequence"/>
</dbReference>
<evidence type="ECO:0000313" key="3">
    <source>
        <dbReference type="Proteomes" id="UP000740605"/>
    </source>
</evidence>
<gene>
    <name evidence="2" type="ORF">J0P97_07665</name>
</gene>
<dbReference type="InterPro" id="IPR032710">
    <property type="entry name" value="NTF2-like_dom_sf"/>
</dbReference>
<organism evidence="2 3">
    <name type="scientific">Microbacterium flavum</name>
    <dbReference type="NCBI Taxonomy" id="415216"/>
    <lineage>
        <taxon>Bacteria</taxon>
        <taxon>Bacillati</taxon>
        <taxon>Actinomycetota</taxon>
        <taxon>Actinomycetes</taxon>
        <taxon>Micrococcales</taxon>
        <taxon>Microbacteriaceae</taxon>
        <taxon>Microbacterium</taxon>
    </lineage>
</organism>
<comment type="caution">
    <text evidence="2">The sequence shown here is derived from an EMBL/GenBank/DDBJ whole genome shotgun (WGS) entry which is preliminary data.</text>
</comment>